<evidence type="ECO:0000256" key="1">
    <source>
        <dbReference type="SAM" id="SignalP"/>
    </source>
</evidence>
<dbReference type="AlphaFoldDB" id="A0A3M7RF32"/>
<proteinExistence type="predicted"/>
<feature type="chain" id="PRO_5018178718" evidence="1">
    <location>
        <begin position="22"/>
        <end position="103"/>
    </location>
</feature>
<reference evidence="2 3" key="1">
    <citation type="journal article" date="2018" name="Sci. Rep.">
        <title>Genomic signatures of local adaptation to the degree of environmental predictability in rotifers.</title>
        <authorList>
            <person name="Franch-Gras L."/>
            <person name="Hahn C."/>
            <person name="Garcia-Roger E.M."/>
            <person name="Carmona M.J."/>
            <person name="Serra M."/>
            <person name="Gomez A."/>
        </authorList>
    </citation>
    <scope>NUCLEOTIDE SEQUENCE [LARGE SCALE GENOMIC DNA]</scope>
    <source>
        <strain evidence="2">HYR1</strain>
    </source>
</reference>
<organism evidence="2 3">
    <name type="scientific">Brachionus plicatilis</name>
    <name type="common">Marine rotifer</name>
    <name type="synonym">Brachionus muelleri</name>
    <dbReference type="NCBI Taxonomy" id="10195"/>
    <lineage>
        <taxon>Eukaryota</taxon>
        <taxon>Metazoa</taxon>
        <taxon>Spiralia</taxon>
        <taxon>Gnathifera</taxon>
        <taxon>Rotifera</taxon>
        <taxon>Eurotatoria</taxon>
        <taxon>Monogononta</taxon>
        <taxon>Pseudotrocha</taxon>
        <taxon>Ploima</taxon>
        <taxon>Brachionidae</taxon>
        <taxon>Brachionus</taxon>
    </lineage>
</organism>
<comment type="caution">
    <text evidence="2">The sequence shown here is derived from an EMBL/GenBank/DDBJ whole genome shotgun (WGS) entry which is preliminary data.</text>
</comment>
<keyword evidence="1" id="KW-0732">Signal</keyword>
<protein>
    <submittedName>
        <fullName evidence="2">Uncharacterized protein</fullName>
    </submittedName>
</protein>
<dbReference type="Proteomes" id="UP000276133">
    <property type="component" value="Unassembled WGS sequence"/>
</dbReference>
<gene>
    <name evidence="2" type="ORF">BpHYR1_043060</name>
</gene>
<dbReference type="EMBL" id="REGN01003520">
    <property type="protein sequence ID" value="RNA22182.1"/>
    <property type="molecule type" value="Genomic_DNA"/>
</dbReference>
<evidence type="ECO:0000313" key="2">
    <source>
        <dbReference type="EMBL" id="RNA22182.1"/>
    </source>
</evidence>
<sequence length="103" mass="12147">MPKYEPILCLMWINLVMTLKGKTEDWMNYVSRLNWFSILLFERRQEDDLEIVLRALVIREINGLNPRMDLMSAFDIDKDVAISQVPLRQIFHVCISYLATPST</sequence>
<accession>A0A3M7RF32</accession>
<name>A0A3M7RF32_BRAPC</name>
<keyword evidence="3" id="KW-1185">Reference proteome</keyword>
<evidence type="ECO:0000313" key="3">
    <source>
        <dbReference type="Proteomes" id="UP000276133"/>
    </source>
</evidence>
<feature type="signal peptide" evidence="1">
    <location>
        <begin position="1"/>
        <end position="21"/>
    </location>
</feature>